<dbReference type="Proteomes" id="UP001055811">
    <property type="component" value="Linkage Group LG07"/>
</dbReference>
<comment type="caution">
    <text evidence="1">The sequence shown here is derived from an EMBL/GenBank/DDBJ whole genome shotgun (WGS) entry which is preliminary data.</text>
</comment>
<reference evidence="1 2" key="2">
    <citation type="journal article" date="2022" name="Mol. Ecol. Resour.">
        <title>The genomes of chicory, endive, great burdock and yacon provide insights into Asteraceae paleo-polyploidization history and plant inulin production.</title>
        <authorList>
            <person name="Fan W."/>
            <person name="Wang S."/>
            <person name="Wang H."/>
            <person name="Wang A."/>
            <person name="Jiang F."/>
            <person name="Liu H."/>
            <person name="Zhao H."/>
            <person name="Xu D."/>
            <person name="Zhang Y."/>
        </authorList>
    </citation>
    <scope>NUCLEOTIDE SEQUENCE [LARGE SCALE GENOMIC DNA]</scope>
    <source>
        <strain evidence="2">cv. Punajuju</strain>
        <tissue evidence="1">Leaves</tissue>
    </source>
</reference>
<dbReference type="EMBL" id="CM042015">
    <property type="protein sequence ID" value="KAI3709615.1"/>
    <property type="molecule type" value="Genomic_DNA"/>
</dbReference>
<evidence type="ECO:0000313" key="2">
    <source>
        <dbReference type="Proteomes" id="UP001055811"/>
    </source>
</evidence>
<name>A0ACB9AMF3_CICIN</name>
<organism evidence="1 2">
    <name type="scientific">Cichorium intybus</name>
    <name type="common">Chicory</name>
    <dbReference type="NCBI Taxonomy" id="13427"/>
    <lineage>
        <taxon>Eukaryota</taxon>
        <taxon>Viridiplantae</taxon>
        <taxon>Streptophyta</taxon>
        <taxon>Embryophyta</taxon>
        <taxon>Tracheophyta</taxon>
        <taxon>Spermatophyta</taxon>
        <taxon>Magnoliopsida</taxon>
        <taxon>eudicotyledons</taxon>
        <taxon>Gunneridae</taxon>
        <taxon>Pentapetalae</taxon>
        <taxon>asterids</taxon>
        <taxon>campanulids</taxon>
        <taxon>Asterales</taxon>
        <taxon>Asteraceae</taxon>
        <taxon>Cichorioideae</taxon>
        <taxon>Cichorieae</taxon>
        <taxon>Cichoriinae</taxon>
        <taxon>Cichorium</taxon>
    </lineage>
</organism>
<proteinExistence type="predicted"/>
<reference evidence="2" key="1">
    <citation type="journal article" date="2022" name="Mol. Ecol. Resour.">
        <title>The genomes of chicory, endive, great burdock and yacon provide insights into Asteraceae palaeo-polyploidization history and plant inulin production.</title>
        <authorList>
            <person name="Fan W."/>
            <person name="Wang S."/>
            <person name="Wang H."/>
            <person name="Wang A."/>
            <person name="Jiang F."/>
            <person name="Liu H."/>
            <person name="Zhao H."/>
            <person name="Xu D."/>
            <person name="Zhang Y."/>
        </authorList>
    </citation>
    <scope>NUCLEOTIDE SEQUENCE [LARGE SCALE GENOMIC DNA]</scope>
    <source>
        <strain evidence="2">cv. Punajuju</strain>
    </source>
</reference>
<gene>
    <name evidence="1" type="ORF">L2E82_39381</name>
</gene>
<protein>
    <submittedName>
        <fullName evidence="1">Uncharacterized protein</fullName>
    </submittedName>
</protein>
<accession>A0ACB9AMF3</accession>
<keyword evidence="2" id="KW-1185">Reference proteome</keyword>
<sequence length="376" mass="42472">MERDALFSGTSGDELLVNVISSKDFGFATDLLKHYKTLHTDAVLMAIAQNFPCTGPATVERLDIFCATCKDYIVDGCIPCVYRLLIITLYLVYLCLMLLLYICRMIVTPFIKETVQIHDNAMELLEDVCRLTNRTKHSNSFHHYYTNPVLEAAKQNSYEVVQLIVYAFPNAIFSANEDGHNVIQYAVINRSEKVYNLLYQMSEHRNIYRTIKDSSGNNLLHLAARLAPSNKLNLISGAALQIQRELQWFTEVEGFVCPLSIIQKNSSGETPKMDWNDSGSLLDLLDGQSLEELINIPLSLLQGSSSTSINQSSMLIEKDEADDMYLDDTDLVMEWLFRISGGLKFVSICCAFEILVDCGSLLPYFSENFELISIKE</sequence>
<evidence type="ECO:0000313" key="1">
    <source>
        <dbReference type="EMBL" id="KAI3709615.1"/>
    </source>
</evidence>